<accession>A0ABW1EMI7</accession>
<dbReference type="SUPFAM" id="SSF74650">
    <property type="entry name" value="Galactose mutarotase-like"/>
    <property type="match status" value="1"/>
</dbReference>
<dbReference type="Pfam" id="PF01074">
    <property type="entry name" value="Glyco_hydro_38N"/>
    <property type="match status" value="1"/>
</dbReference>
<dbReference type="SUPFAM" id="SSF88713">
    <property type="entry name" value="Glycoside hydrolase/deacetylase"/>
    <property type="match status" value="1"/>
</dbReference>
<feature type="domain" description="Glycosyl hydrolases family 38 C-terminal" evidence="4">
    <location>
        <begin position="768"/>
        <end position="836"/>
    </location>
</feature>
<dbReference type="Gene3D" id="3.20.110.10">
    <property type="entry name" value="Glycoside hydrolase 38, N terminal domain"/>
    <property type="match status" value="1"/>
</dbReference>
<dbReference type="Gene3D" id="1.20.1270.50">
    <property type="entry name" value="Glycoside hydrolase family 38, central domain"/>
    <property type="match status" value="1"/>
</dbReference>
<feature type="domain" description="Glycoside hydrolase family 38 N-terminal" evidence="2">
    <location>
        <begin position="44"/>
        <end position="301"/>
    </location>
</feature>
<evidence type="ECO:0000313" key="6">
    <source>
        <dbReference type="Proteomes" id="UP001596091"/>
    </source>
</evidence>
<dbReference type="InterPro" id="IPR000602">
    <property type="entry name" value="Glyco_hydro_38_N"/>
</dbReference>
<dbReference type="RefSeq" id="WP_263341834.1">
    <property type="nucleotide sequence ID" value="NZ_JAGSYH010000008.1"/>
</dbReference>
<proteinExistence type="inferred from homology"/>
<dbReference type="Gene3D" id="2.70.98.30">
    <property type="entry name" value="Golgi alpha-mannosidase II, domain 4"/>
    <property type="match status" value="1"/>
</dbReference>
<dbReference type="InterPro" id="IPR037094">
    <property type="entry name" value="Glyco_hydro_38_cen_sf"/>
</dbReference>
<dbReference type="InterPro" id="IPR027291">
    <property type="entry name" value="Glyco_hydro_38_N_sf"/>
</dbReference>
<evidence type="ECO:0000259" key="3">
    <source>
        <dbReference type="Pfam" id="PF07748"/>
    </source>
</evidence>
<dbReference type="InterPro" id="IPR011013">
    <property type="entry name" value="Gal_mutarotase_sf_dom"/>
</dbReference>
<comment type="caution">
    <text evidence="5">The sequence shown here is derived from an EMBL/GenBank/DDBJ whole genome shotgun (WGS) entry which is preliminary data.</text>
</comment>
<reference evidence="6" key="1">
    <citation type="journal article" date="2019" name="Int. J. Syst. Evol. Microbiol.">
        <title>The Global Catalogue of Microorganisms (GCM) 10K type strain sequencing project: providing services to taxonomists for standard genome sequencing and annotation.</title>
        <authorList>
            <consortium name="The Broad Institute Genomics Platform"/>
            <consortium name="The Broad Institute Genome Sequencing Center for Infectious Disease"/>
            <person name="Wu L."/>
            <person name="Ma J."/>
        </authorList>
    </citation>
    <scope>NUCLEOTIDE SEQUENCE [LARGE SCALE GENOMIC DNA]</scope>
    <source>
        <strain evidence="6">JCM 4087</strain>
    </source>
</reference>
<dbReference type="InterPro" id="IPR011330">
    <property type="entry name" value="Glyco_hydro/deAcase_b/a-brl"/>
</dbReference>
<dbReference type="Pfam" id="PF17677">
    <property type="entry name" value="Glyco_hydro38C2"/>
    <property type="match status" value="1"/>
</dbReference>
<dbReference type="Proteomes" id="UP001596091">
    <property type="component" value="Unassembled WGS sequence"/>
</dbReference>
<dbReference type="InterPro" id="IPR011682">
    <property type="entry name" value="Glyco_hydro_38_C"/>
</dbReference>
<protein>
    <submittedName>
        <fullName evidence="5">Glycoside hydrolase family 38 C-terminal domain-containing protein</fullName>
    </submittedName>
</protein>
<organism evidence="5 6">
    <name type="scientific">Acidicapsa dinghuensis</name>
    <dbReference type="NCBI Taxonomy" id="2218256"/>
    <lineage>
        <taxon>Bacteria</taxon>
        <taxon>Pseudomonadati</taxon>
        <taxon>Acidobacteriota</taxon>
        <taxon>Terriglobia</taxon>
        <taxon>Terriglobales</taxon>
        <taxon>Acidobacteriaceae</taxon>
        <taxon>Acidicapsa</taxon>
    </lineage>
</organism>
<dbReference type="EMBL" id="JBHSPH010000020">
    <property type="protein sequence ID" value="MFC5865477.1"/>
    <property type="molecule type" value="Genomic_DNA"/>
</dbReference>
<keyword evidence="5" id="KW-0378">Hydrolase</keyword>
<name>A0ABW1EMI7_9BACT</name>
<dbReference type="GO" id="GO:0016787">
    <property type="term" value="F:hydrolase activity"/>
    <property type="evidence" value="ECO:0007669"/>
    <property type="project" value="UniProtKB-KW"/>
</dbReference>
<keyword evidence="6" id="KW-1185">Reference proteome</keyword>
<feature type="domain" description="Glycosyl hydrolase family 38 C-terminal" evidence="3">
    <location>
        <begin position="498"/>
        <end position="681"/>
    </location>
</feature>
<dbReference type="Pfam" id="PF07748">
    <property type="entry name" value="Glyco_hydro_38C"/>
    <property type="match status" value="1"/>
</dbReference>
<gene>
    <name evidence="5" type="ORF">ACFPT7_24440</name>
</gene>
<evidence type="ECO:0000259" key="2">
    <source>
        <dbReference type="Pfam" id="PF01074"/>
    </source>
</evidence>
<dbReference type="InterPro" id="IPR041147">
    <property type="entry name" value="GH38_C"/>
</dbReference>
<dbReference type="PANTHER" id="PTHR46017:SF1">
    <property type="entry name" value="ALPHA-MANNOSIDASE 2C1"/>
    <property type="match status" value="1"/>
</dbReference>
<evidence type="ECO:0000313" key="5">
    <source>
        <dbReference type="EMBL" id="MFC5865477.1"/>
    </source>
</evidence>
<evidence type="ECO:0000256" key="1">
    <source>
        <dbReference type="ARBA" id="ARBA00009792"/>
    </source>
</evidence>
<dbReference type="PANTHER" id="PTHR46017">
    <property type="entry name" value="ALPHA-MANNOSIDASE 2C1"/>
    <property type="match status" value="1"/>
</dbReference>
<evidence type="ECO:0000259" key="4">
    <source>
        <dbReference type="Pfam" id="PF17677"/>
    </source>
</evidence>
<comment type="similarity">
    <text evidence="1">Belongs to the glycosyl hydrolase 38 family.</text>
</comment>
<sequence length="881" mass="97420">MKKSQHPKWNRREFVAGAATLVFSQYAPAQLASNKGENPHGRDVYIVSNFHPASCGWLADFSKERVYCVNSYLSHLDRVRDDAQYEFVLSEINNIIGIMNFHPERIPELKQRVAEKRVELVNGFFLESTINLSGGEALVRIGSEGLRWYEKIFGLRPQYAWCIDTCGVHDQMAQIAKGLELKALVYTRKNPTGKTIFWTVSPDGSRILTLCPGHYSEASSIYESKEVLAEAQLDKLESQFASKESITPEGASILILGGGGDYSLAPPVKSYPTALLAQWQQPGARRKIRFTTLSKYVDTILPGIQSGTIEIPTHEGGTAYDFDAFWMDTPKVKTLYRSSEQSLQTAESLATIASLSGHYSYPSQSLYESWTLMFLNMDRNTLWGSAGGMVFVSEKSWDVQDRFNWVQHSATQVQSSALKSLTAAGKQAALFNPLNWRRNDPITLKLAAGKIIDGTPCELLPDGRVLCSIPMASTSLHPLKLVQGEPQKPKALGSINKVETSLYTLTLDAKTGAIASLTSRKSGRELLGAQANTIIAERPKKKASDPGDILPPIPGQDRIATSSDEPSTIEVHKGPLLITIAVTGKFYGGGVLRRSIRLYEAHPRIDFETELNDIPDYTMVYANFPLANDVDEVMRGVPFGFSHAAWSKPDPNLHGWAKGIVPAVRWSAYATTGAGGAALFDRGLTGRELNGREASIYLFNAEDKYQGYDNPWMTGKGKHVLEYALLPYESSWKEARVPQAAWEYNLAPAVFDGCSDFRSQSYLETSNNVIVESLRRQGNHMILRFVEAFGIPGEANIKLSLPHKNAAITDLVGNVVTNLPSGAEYRFAVHPQQIVTMYFETESAVEEEIPVTAWDKFVPQQKLEALHAYSPDVIGHPPTGV</sequence>